<protein>
    <recommendedName>
        <fullName evidence="5">Type IV pilus assembly protein PilN</fullName>
    </recommendedName>
</protein>
<feature type="transmembrane region" description="Helical" evidence="2">
    <location>
        <begin position="21"/>
        <end position="43"/>
    </location>
</feature>
<dbReference type="RefSeq" id="WP_152810049.1">
    <property type="nucleotide sequence ID" value="NZ_WHNW01000004.1"/>
</dbReference>
<dbReference type="Proteomes" id="UP000471298">
    <property type="component" value="Unassembled WGS sequence"/>
</dbReference>
<dbReference type="InterPro" id="IPR007813">
    <property type="entry name" value="PilN"/>
</dbReference>
<evidence type="ECO:0000256" key="1">
    <source>
        <dbReference type="SAM" id="Coils"/>
    </source>
</evidence>
<evidence type="ECO:0000256" key="2">
    <source>
        <dbReference type="SAM" id="Phobius"/>
    </source>
</evidence>
<dbReference type="InterPro" id="IPR052534">
    <property type="entry name" value="Extracell_DNA_Util/SecSys_Comp"/>
</dbReference>
<dbReference type="Pfam" id="PF05137">
    <property type="entry name" value="PilN"/>
    <property type="match status" value="1"/>
</dbReference>
<dbReference type="PANTHER" id="PTHR40278:SF2">
    <property type="entry name" value="TYPE IV PILUS INNER MEMBRANE COMPONENT PILN"/>
    <property type="match status" value="1"/>
</dbReference>
<name>A0A6N7EYB4_9GAMM</name>
<gene>
    <name evidence="3" type="ORF">GCU85_05140</name>
</gene>
<feature type="coiled-coil region" evidence="1">
    <location>
        <begin position="75"/>
        <end position="109"/>
    </location>
</feature>
<reference evidence="3 4" key="1">
    <citation type="submission" date="2019-10" db="EMBL/GenBank/DDBJ databases">
        <title>Cardiobacteriales fam. a chemoheterotrophic member of the order Cardiobacteriales, and proposal of Cardiobacteriales fam. nov.</title>
        <authorList>
            <person name="Wang C."/>
        </authorList>
    </citation>
    <scope>NUCLEOTIDE SEQUENCE [LARGE SCALE GENOMIC DNA]</scope>
    <source>
        <strain evidence="3 4">ML27</strain>
    </source>
</reference>
<evidence type="ECO:0008006" key="5">
    <source>
        <dbReference type="Google" id="ProtNLM"/>
    </source>
</evidence>
<evidence type="ECO:0000313" key="4">
    <source>
        <dbReference type="Proteomes" id="UP000471298"/>
    </source>
</evidence>
<proteinExistence type="predicted"/>
<keyword evidence="2" id="KW-1133">Transmembrane helix</keyword>
<dbReference type="InParanoid" id="A0A6N7EYB4"/>
<accession>A0A6N7EYB4</accession>
<keyword evidence="1" id="KW-0175">Coiled coil</keyword>
<sequence>MAIQFNLLPWRDELRAKKEKSVKTSLGIAAIIGLALGGLYYGYEKIRLGDHNAALAQITRANQDIQPQIKEKRELDTLKIKLNNQIDAIEALQADRASAAHMLEELSDANNQDLFLTEFTLRDGNVNITGIAKNDTEISDLMKKLRASQWYQEPRLINITSAPDLGEEVKTFNITSQLLLPGREQTGG</sequence>
<organism evidence="3 4">
    <name type="scientific">Ostreibacterium oceani</name>
    <dbReference type="NCBI Taxonomy" id="2654998"/>
    <lineage>
        <taxon>Bacteria</taxon>
        <taxon>Pseudomonadati</taxon>
        <taxon>Pseudomonadota</taxon>
        <taxon>Gammaproteobacteria</taxon>
        <taxon>Cardiobacteriales</taxon>
        <taxon>Ostreibacteriaceae</taxon>
        <taxon>Ostreibacterium</taxon>
    </lineage>
</organism>
<evidence type="ECO:0000313" key="3">
    <source>
        <dbReference type="EMBL" id="MPV86117.1"/>
    </source>
</evidence>
<keyword evidence="2" id="KW-0812">Transmembrane</keyword>
<dbReference type="PANTHER" id="PTHR40278">
    <property type="entry name" value="DNA UTILIZATION PROTEIN HOFN"/>
    <property type="match status" value="1"/>
</dbReference>
<dbReference type="GO" id="GO:0043683">
    <property type="term" value="P:type IV pilus assembly"/>
    <property type="evidence" value="ECO:0007669"/>
    <property type="project" value="TreeGrafter"/>
</dbReference>
<keyword evidence="2" id="KW-0472">Membrane</keyword>
<keyword evidence="4" id="KW-1185">Reference proteome</keyword>
<comment type="caution">
    <text evidence="3">The sequence shown here is derived from an EMBL/GenBank/DDBJ whole genome shotgun (WGS) entry which is preliminary data.</text>
</comment>
<dbReference type="AlphaFoldDB" id="A0A6N7EYB4"/>
<dbReference type="GO" id="GO:0043107">
    <property type="term" value="P:type IV pilus-dependent motility"/>
    <property type="evidence" value="ECO:0007669"/>
    <property type="project" value="TreeGrafter"/>
</dbReference>
<dbReference type="EMBL" id="WHNW01000004">
    <property type="protein sequence ID" value="MPV86117.1"/>
    <property type="molecule type" value="Genomic_DNA"/>
</dbReference>